<reference evidence="1" key="1">
    <citation type="submission" date="2020-05" db="EMBL/GenBank/DDBJ databases">
        <authorList>
            <person name="Chiriac C."/>
            <person name="Salcher M."/>
            <person name="Ghai R."/>
            <person name="Kavagutti S V."/>
        </authorList>
    </citation>
    <scope>NUCLEOTIDE SEQUENCE</scope>
</reference>
<accession>A0A6J7EUF4</accession>
<proteinExistence type="predicted"/>
<dbReference type="AlphaFoldDB" id="A0A6J7EUF4"/>
<gene>
    <name evidence="1" type="ORF">UFOPK3417_01554</name>
</gene>
<name>A0A6J7EUF4_9ZZZZ</name>
<sequence>MRKRNACAGFDRAVARHTGLHGARPQRLGHTGACQRDDAVEQYRHPGTGTRTDVAGECRDLEPAHLGKHRNRLGALAETRNSCGNNSPLVRKHHVVDPRTPTDTVIGRSARECSNHCCRRGGVADAHLAGEETAGPVGHQPRRNLCPNFQRGVHLARREGGAHGEIARSVPHLVRPDVVRGPDRRGNPHVDHHESQVVLAGQHADRRATCGDV</sequence>
<protein>
    <submittedName>
        <fullName evidence="1">Unannotated protein</fullName>
    </submittedName>
</protein>
<organism evidence="1">
    <name type="scientific">freshwater metagenome</name>
    <dbReference type="NCBI Taxonomy" id="449393"/>
    <lineage>
        <taxon>unclassified sequences</taxon>
        <taxon>metagenomes</taxon>
        <taxon>ecological metagenomes</taxon>
    </lineage>
</organism>
<evidence type="ECO:0000313" key="1">
    <source>
        <dbReference type="EMBL" id="CAB4883023.1"/>
    </source>
</evidence>
<dbReference type="EMBL" id="CAFBLR010000179">
    <property type="protein sequence ID" value="CAB4883023.1"/>
    <property type="molecule type" value="Genomic_DNA"/>
</dbReference>